<dbReference type="EC" id="6.1.1.20" evidence="5"/>
<evidence type="ECO:0000256" key="2">
    <source>
        <dbReference type="ARBA" id="ARBA00022884"/>
    </source>
</evidence>
<evidence type="ECO:0000256" key="3">
    <source>
        <dbReference type="PROSITE-ProRule" id="PRU00209"/>
    </source>
</evidence>
<dbReference type="InterPro" id="IPR033714">
    <property type="entry name" value="tRNA_bind_bactPheRS"/>
</dbReference>
<dbReference type="Proteomes" id="UP000000822">
    <property type="component" value="Chromosome"/>
</dbReference>
<organism evidence="5 6">
    <name type="scientific">Oceanobacillus iheyensis (strain DSM 14371 / CIP 107618 / JCM 11309 / KCTC 3954 / HTE831)</name>
    <dbReference type="NCBI Taxonomy" id="221109"/>
    <lineage>
        <taxon>Bacteria</taxon>
        <taxon>Bacillati</taxon>
        <taxon>Bacillota</taxon>
        <taxon>Bacilli</taxon>
        <taxon>Bacillales</taxon>
        <taxon>Bacillaceae</taxon>
        <taxon>Oceanobacillus</taxon>
    </lineage>
</organism>
<dbReference type="STRING" id="221109.gene:10734481"/>
<dbReference type="CDD" id="cd02796">
    <property type="entry name" value="tRNA_bind_bactPheRS"/>
    <property type="match status" value="1"/>
</dbReference>
<sequence length="202" mass="22196">MDVFYNPNGIGDVLLIPLKDGNRYEMESTNYDNVTRITSADGELLGYNIFQASQVLDLPNGNGPIRLSEDLLEKIRKLFREKGIKDPLDFDLTPKFVVGYVTTKEPHENADKLSVCQVDVGTEKLQIVCGAPNVDANQKVVVAKVGATMPSGMKIKDSELRGVPSNGMICSQKELGIPNAPKEKGIYVLDDSYNVGEEFKLS</sequence>
<dbReference type="GO" id="GO:0004826">
    <property type="term" value="F:phenylalanine-tRNA ligase activity"/>
    <property type="evidence" value="ECO:0007669"/>
    <property type="project" value="UniProtKB-EC"/>
</dbReference>
<evidence type="ECO:0000256" key="1">
    <source>
        <dbReference type="ARBA" id="ARBA00022555"/>
    </source>
</evidence>
<dbReference type="Pfam" id="PF14794">
    <property type="entry name" value="DUF4479"/>
    <property type="match status" value="1"/>
</dbReference>
<reference evidence="5 6" key="1">
    <citation type="journal article" date="2001" name="FEMS Microbiol. Lett.">
        <title>Oceanobacillus iheyensis gen. nov., sp. nov., a deep-sea extremely halotolerant and alkaliphilic species isolated from a depth of 1050 m on the Iheya Ridge.</title>
        <authorList>
            <person name="Lu J."/>
            <person name="Nogi Y."/>
            <person name="Takami H."/>
        </authorList>
    </citation>
    <scope>NUCLEOTIDE SEQUENCE [LARGE SCALE GENOMIC DNA]</scope>
    <source>
        <strain evidence="6">DSM 14371 / CIP 107618 / JCM 11309 / KCTC 3954 / HTE831</strain>
    </source>
</reference>
<dbReference type="InterPro" id="IPR012340">
    <property type="entry name" value="NA-bd_OB-fold"/>
</dbReference>
<dbReference type="GO" id="GO:0000049">
    <property type="term" value="F:tRNA binding"/>
    <property type="evidence" value="ECO:0007669"/>
    <property type="project" value="UniProtKB-UniRule"/>
</dbReference>
<keyword evidence="1 3" id="KW-0820">tRNA-binding</keyword>
<keyword evidence="2 3" id="KW-0694">RNA-binding</keyword>
<evidence type="ECO:0000313" key="5">
    <source>
        <dbReference type="EMBL" id="BAC14189.1"/>
    </source>
</evidence>
<keyword evidence="5" id="KW-0436">Ligase</keyword>
<proteinExistence type="predicted"/>
<dbReference type="KEGG" id="oih:OB2233"/>
<dbReference type="AlphaFoldDB" id="Q8EP83"/>
<dbReference type="InterPro" id="IPR002547">
    <property type="entry name" value="tRNA-bd_dom"/>
</dbReference>
<dbReference type="Pfam" id="PF01588">
    <property type="entry name" value="tRNA_bind"/>
    <property type="match status" value="1"/>
</dbReference>
<dbReference type="RefSeq" id="WP_011066627.1">
    <property type="nucleotide sequence ID" value="NC_004193.1"/>
</dbReference>
<evidence type="ECO:0000259" key="4">
    <source>
        <dbReference type="PROSITE" id="PS50886"/>
    </source>
</evidence>
<dbReference type="FunFam" id="2.40.50.140:FF:000045">
    <property type="entry name" value="Phenylalanine--tRNA ligase beta subunit"/>
    <property type="match status" value="1"/>
</dbReference>
<dbReference type="Gene3D" id="2.40.50.140">
    <property type="entry name" value="Nucleic acid-binding proteins"/>
    <property type="match status" value="1"/>
</dbReference>
<keyword evidence="6" id="KW-1185">Reference proteome</keyword>
<reference evidence="5 6" key="2">
    <citation type="journal article" date="2002" name="Nucleic Acids Res.">
        <title>Genome sequence of Oceanobacillus iheyensis isolated from the Iheya Ridge and its unexpected adaptive capabilities to extreme environments.</title>
        <authorList>
            <person name="Takami H."/>
            <person name="Takaki Y."/>
            <person name="Uchiyama I."/>
        </authorList>
    </citation>
    <scope>NUCLEOTIDE SEQUENCE [LARGE SCALE GENOMIC DNA]</scope>
    <source>
        <strain evidence="6">DSM 14371 / CIP 107618 / JCM 11309 / KCTC 3954 / HTE831</strain>
    </source>
</reference>
<feature type="domain" description="TRNA-binding" evidence="4">
    <location>
        <begin position="90"/>
        <end position="200"/>
    </location>
</feature>
<gene>
    <name evidence="5" type="ordered locus">OB2233</name>
</gene>
<dbReference type="PROSITE" id="PS50886">
    <property type="entry name" value="TRBD"/>
    <property type="match status" value="1"/>
</dbReference>
<evidence type="ECO:0000313" key="6">
    <source>
        <dbReference type="Proteomes" id="UP000000822"/>
    </source>
</evidence>
<dbReference type="HOGENOM" id="CLU_098250_0_0_9"/>
<protein>
    <submittedName>
        <fullName evidence="5">Phenylalanyl-tRNA synthetase beta subunit</fullName>
        <ecNumber evidence="5">6.1.1.20</ecNumber>
    </submittedName>
</protein>
<dbReference type="InterPro" id="IPR027855">
    <property type="entry name" value="DUF4479"/>
</dbReference>
<name>Q8EP83_OCEIH</name>
<dbReference type="Gene3D" id="3.30.1940.10">
    <property type="entry name" value="YtpR-like"/>
    <property type="match status" value="1"/>
</dbReference>
<dbReference type="NCBIfam" id="NF045760">
    <property type="entry name" value="YtpR"/>
    <property type="match status" value="1"/>
</dbReference>
<dbReference type="EMBL" id="BA000028">
    <property type="protein sequence ID" value="BAC14189.1"/>
    <property type="molecule type" value="Genomic_DNA"/>
</dbReference>
<dbReference type="InterPro" id="IPR037154">
    <property type="entry name" value="YtpR-like_sf"/>
</dbReference>
<accession>Q8EP83</accession>
<dbReference type="SUPFAM" id="SSF50249">
    <property type="entry name" value="Nucleic acid-binding proteins"/>
    <property type="match status" value="1"/>
</dbReference>
<dbReference type="PhylomeDB" id="Q8EP83"/>
<dbReference type="OrthoDB" id="9805455at2"/>
<dbReference type="eggNOG" id="COG0073">
    <property type="taxonomic scope" value="Bacteria"/>
</dbReference>